<keyword evidence="5" id="KW-1185">Reference proteome</keyword>
<comment type="caution">
    <text evidence="4">The sequence shown here is derived from an EMBL/GenBank/DDBJ whole genome shotgun (WGS) entry which is preliminary data.</text>
</comment>
<sequence length="376" mass="44575">MKQILTISKQNTNFCFYDELDNLINITKLDEFNQESLINQINDINKSWNQKITNNFISFKQFIECLKLEDISKKQENKNEITENARQYILIDGNQETNIKKQKEVENQQQQLEKQQLIIDKQIELTLIDDSNQQSLYCYAIVFDNKEQIMISTCNKQIKIWNFYKGKFKLSHTYEKHQKAVTSLVYSKFQNHLFLVQMIKQLYVGNKLIKKSGFFHNLIKIIKIIQEDQLISGGSDKIIIVWQVDFMKNELTILYSLDSHANSVFSVSLNQSESLMAAKGLESKWELKFKQDISADGKKIHFINDQQFVWVPLNCLLMIFWYLNHKMESFNQILIRQQLQQGIINVKMHLIFQLYIIRIKIQYQQDTSIISIQLEN</sequence>
<evidence type="ECO:0000313" key="4">
    <source>
        <dbReference type="EMBL" id="CAD8198462.1"/>
    </source>
</evidence>
<keyword evidence="2" id="KW-0677">Repeat</keyword>
<evidence type="ECO:0000256" key="3">
    <source>
        <dbReference type="SAM" id="Coils"/>
    </source>
</evidence>
<feature type="coiled-coil region" evidence="3">
    <location>
        <begin position="98"/>
        <end position="125"/>
    </location>
</feature>
<reference evidence="4" key="1">
    <citation type="submission" date="2021-01" db="EMBL/GenBank/DDBJ databases">
        <authorList>
            <consortium name="Genoscope - CEA"/>
            <person name="William W."/>
        </authorList>
    </citation>
    <scope>NUCLEOTIDE SEQUENCE</scope>
</reference>
<evidence type="ECO:0008006" key="6">
    <source>
        <dbReference type="Google" id="ProtNLM"/>
    </source>
</evidence>
<proteinExistence type="predicted"/>
<keyword evidence="1" id="KW-0853">WD repeat</keyword>
<organism evidence="4 5">
    <name type="scientific">Paramecium pentaurelia</name>
    <dbReference type="NCBI Taxonomy" id="43138"/>
    <lineage>
        <taxon>Eukaryota</taxon>
        <taxon>Sar</taxon>
        <taxon>Alveolata</taxon>
        <taxon>Ciliophora</taxon>
        <taxon>Intramacronucleata</taxon>
        <taxon>Oligohymenophorea</taxon>
        <taxon>Peniculida</taxon>
        <taxon>Parameciidae</taxon>
        <taxon>Paramecium</taxon>
    </lineage>
</organism>
<name>A0A8S1XCD9_9CILI</name>
<dbReference type="AlphaFoldDB" id="A0A8S1XCD9"/>
<accession>A0A8S1XCD9</accession>
<dbReference type="PANTHER" id="PTHR22847:SF637">
    <property type="entry name" value="WD REPEAT DOMAIN 5B"/>
    <property type="match status" value="1"/>
</dbReference>
<dbReference type="PANTHER" id="PTHR22847">
    <property type="entry name" value="WD40 REPEAT PROTEIN"/>
    <property type="match status" value="1"/>
</dbReference>
<evidence type="ECO:0000256" key="1">
    <source>
        <dbReference type="ARBA" id="ARBA00022574"/>
    </source>
</evidence>
<evidence type="ECO:0000256" key="2">
    <source>
        <dbReference type="ARBA" id="ARBA00022737"/>
    </source>
</evidence>
<keyword evidence="3" id="KW-0175">Coiled coil</keyword>
<dbReference type="EMBL" id="CAJJDO010000119">
    <property type="protein sequence ID" value="CAD8198462.1"/>
    <property type="molecule type" value="Genomic_DNA"/>
</dbReference>
<gene>
    <name evidence="4" type="ORF">PPENT_87.1.T1190012</name>
</gene>
<evidence type="ECO:0000313" key="5">
    <source>
        <dbReference type="Proteomes" id="UP000689195"/>
    </source>
</evidence>
<dbReference type="Proteomes" id="UP000689195">
    <property type="component" value="Unassembled WGS sequence"/>
</dbReference>
<protein>
    <recommendedName>
        <fullName evidence="6">WD40-repeat-containing domain</fullName>
    </recommendedName>
</protein>